<name>C0Q8T8_DESAH</name>
<dbReference type="STRING" id="177437.HRM2_13170"/>
<protein>
    <submittedName>
        <fullName evidence="1">Phage tail protein</fullName>
    </submittedName>
</protein>
<dbReference type="NCBIfam" id="TIGR02241">
    <property type="entry name" value="conserved hypothetical phage tail region protein"/>
    <property type="match status" value="1"/>
</dbReference>
<organism evidence="1 2">
    <name type="scientific">Desulforapulum autotrophicum (strain ATCC 43914 / DSM 3382 / VKM B-1955 / HRM2)</name>
    <name type="common">Desulfobacterium autotrophicum</name>
    <dbReference type="NCBI Taxonomy" id="177437"/>
    <lineage>
        <taxon>Bacteria</taxon>
        <taxon>Pseudomonadati</taxon>
        <taxon>Thermodesulfobacteriota</taxon>
        <taxon>Desulfobacteria</taxon>
        <taxon>Desulfobacterales</taxon>
        <taxon>Desulfobacteraceae</taxon>
        <taxon>Desulforapulum</taxon>
    </lineage>
</organism>
<dbReference type="Proteomes" id="UP000000442">
    <property type="component" value="Chromosome"/>
</dbReference>
<evidence type="ECO:0000313" key="2">
    <source>
        <dbReference type="Proteomes" id="UP000000442"/>
    </source>
</evidence>
<dbReference type="AlphaFoldDB" id="C0Q8T8"/>
<proteinExistence type="predicted"/>
<dbReference type="InterPro" id="IPR011747">
    <property type="entry name" value="CHP02241"/>
</dbReference>
<keyword evidence="2" id="KW-1185">Reference proteome</keyword>
<dbReference type="Pfam" id="PF06841">
    <property type="entry name" value="Phage_T4_gp19"/>
    <property type="match status" value="1"/>
</dbReference>
<accession>C0Q8T8</accession>
<dbReference type="OrthoDB" id="9799891at2"/>
<dbReference type="KEGG" id="dat:HRM2_13170"/>
<dbReference type="PANTHER" id="PTHR38009:SF1">
    <property type="entry name" value="CONSERVED HYPOTHETICAL PHAGE TAIL PROTEIN"/>
    <property type="match status" value="1"/>
</dbReference>
<dbReference type="InterPro" id="IPR010667">
    <property type="entry name" value="Phage_T4_Gp19"/>
</dbReference>
<dbReference type="eggNOG" id="ENOG5032T2H">
    <property type="taxonomic scope" value="Bacteria"/>
</dbReference>
<sequence>MATDYPPVGFHFNVAFGFLPGDSKDARFQEVGGLTSELGIEEVVEGGENRFSHRLPTRGKFGNLILKRGLLSDSQLISWCKNAIENFLFAPATVNVTLQNENHEPLADTYSFVKAWPVKWSVSDFKASDNAIVVETLELAYTYFTRIKR</sequence>
<dbReference type="HOGENOM" id="CLU_101335_0_1_7"/>
<dbReference type="EMBL" id="CP001087">
    <property type="protein sequence ID" value="ACN14428.1"/>
    <property type="molecule type" value="Genomic_DNA"/>
</dbReference>
<dbReference type="PANTHER" id="PTHR38009">
    <property type="entry name" value="CONSERVED HYPOTHETICAL PHAGE TAIL PROTEIN"/>
    <property type="match status" value="1"/>
</dbReference>
<gene>
    <name evidence="1" type="ordered locus">HRM2_13170</name>
</gene>
<evidence type="ECO:0000313" key="1">
    <source>
        <dbReference type="EMBL" id="ACN14428.1"/>
    </source>
</evidence>
<reference evidence="1 2" key="1">
    <citation type="journal article" date="2009" name="Environ. Microbiol.">
        <title>Genome sequence of Desulfobacterium autotrophicum HRM2, a marine sulfate reducer oxidizing organic carbon completely to carbon dioxide.</title>
        <authorList>
            <person name="Strittmatter A.W."/>
            <person name="Liesegang H."/>
            <person name="Rabus R."/>
            <person name="Decker I."/>
            <person name="Amann J."/>
            <person name="Andres S."/>
            <person name="Henne A."/>
            <person name="Fricke W.F."/>
            <person name="Martinez-Arias R."/>
            <person name="Bartels D."/>
            <person name="Goesmann A."/>
            <person name="Krause L."/>
            <person name="Puehler A."/>
            <person name="Klenk H.P."/>
            <person name="Richter M."/>
            <person name="Schuler M."/>
            <person name="Gloeckner F.O."/>
            <person name="Meyerdierks A."/>
            <person name="Gottschalk G."/>
            <person name="Amann R."/>
        </authorList>
    </citation>
    <scope>NUCLEOTIDE SEQUENCE [LARGE SCALE GENOMIC DNA]</scope>
    <source>
        <strain evidence="2">ATCC 43914 / DSM 3382 / HRM2</strain>
    </source>
</reference>
<dbReference type="RefSeq" id="WP_015903215.1">
    <property type="nucleotide sequence ID" value="NC_012108.1"/>
</dbReference>
<dbReference type="GO" id="GO:0005198">
    <property type="term" value="F:structural molecule activity"/>
    <property type="evidence" value="ECO:0007669"/>
    <property type="project" value="InterPro"/>
</dbReference>